<evidence type="ECO:0000313" key="15">
    <source>
        <dbReference type="Proteomes" id="UP000694620"/>
    </source>
</evidence>
<dbReference type="Gene3D" id="1.20.1070.10">
    <property type="entry name" value="Rhodopsin 7-helix transmembrane proteins"/>
    <property type="match status" value="1"/>
</dbReference>
<dbReference type="GO" id="GO:0004930">
    <property type="term" value="F:G protein-coupled receptor activity"/>
    <property type="evidence" value="ECO:0007669"/>
    <property type="project" value="UniProtKB-KW"/>
</dbReference>
<feature type="transmembrane region" description="Helical" evidence="13">
    <location>
        <begin position="184"/>
        <end position="212"/>
    </location>
</feature>
<evidence type="ECO:0000256" key="4">
    <source>
        <dbReference type="ARBA" id="ARBA00022606"/>
    </source>
</evidence>
<keyword evidence="5 12" id="KW-0812">Transmembrane</keyword>
<evidence type="ECO:0000256" key="7">
    <source>
        <dbReference type="ARBA" id="ARBA00023040"/>
    </source>
</evidence>
<feature type="transmembrane region" description="Helical" evidence="13">
    <location>
        <begin position="240"/>
        <end position="261"/>
    </location>
</feature>
<dbReference type="GO" id="GO:0016020">
    <property type="term" value="C:membrane"/>
    <property type="evidence" value="ECO:0007669"/>
    <property type="project" value="UniProtKB-SubCell"/>
</dbReference>
<evidence type="ECO:0000256" key="10">
    <source>
        <dbReference type="ARBA" id="ARBA00023224"/>
    </source>
</evidence>
<accession>A0A8C4S0U7</accession>
<evidence type="ECO:0000256" key="3">
    <source>
        <dbReference type="ARBA" id="ARBA00022480"/>
    </source>
</evidence>
<evidence type="ECO:0000256" key="13">
    <source>
        <dbReference type="SAM" id="Phobius"/>
    </source>
</evidence>
<evidence type="ECO:0000313" key="14">
    <source>
        <dbReference type="Ensembl" id="ENSECRP00000010046.1"/>
    </source>
</evidence>
<keyword evidence="7 12" id="KW-0297">G-protein coupled receptor</keyword>
<evidence type="ECO:0000256" key="11">
    <source>
        <dbReference type="RuleBase" id="RU004423"/>
    </source>
</evidence>
<feature type="transmembrane region" description="Helical" evidence="13">
    <location>
        <begin position="130"/>
        <end position="151"/>
    </location>
</feature>
<comment type="similarity">
    <text evidence="2 11">Belongs to the G-protein coupled receptor T2R family.</text>
</comment>
<reference evidence="14" key="2">
    <citation type="submission" date="2025-08" db="UniProtKB">
        <authorList>
            <consortium name="Ensembl"/>
        </authorList>
    </citation>
    <scope>IDENTIFICATION</scope>
</reference>
<evidence type="ECO:0000256" key="2">
    <source>
        <dbReference type="ARBA" id="ARBA00007376"/>
    </source>
</evidence>
<keyword evidence="8 12" id="KW-0472">Membrane</keyword>
<keyword evidence="6 13" id="KW-1133">Transmembrane helix</keyword>
<feature type="transmembrane region" description="Helical" evidence="13">
    <location>
        <begin position="48"/>
        <end position="75"/>
    </location>
</feature>
<keyword evidence="9 12" id="KW-0675">Receptor</keyword>
<dbReference type="SUPFAM" id="SSF81321">
    <property type="entry name" value="Family A G protein-coupled receptor-like"/>
    <property type="match status" value="1"/>
</dbReference>
<proteinExistence type="inferred from homology"/>
<evidence type="ECO:0000256" key="9">
    <source>
        <dbReference type="ARBA" id="ARBA00023170"/>
    </source>
</evidence>
<dbReference type="Ensembl" id="ENSECRT00000010212.1">
    <property type="protein sequence ID" value="ENSECRP00000010046.1"/>
    <property type="gene ID" value="ENSECRG00000006710.1"/>
</dbReference>
<evidence type="ECO:0000256" key="8">
    <source>
        <dbReference type="ARBA" id="ARBA00023136"/>
    </source>
</evidence>
<keyword evidence="3 12" id="KW-0919">Taste</keyword>
<reference evidence="14" key="1">
    <citation type="submission" date="2021-06" db="EMBL/GenBank/DDBJ databases">
        <authorList>
            <consortium name="Wellcome Sanger Institute Data Sharing"/>
        </authorList>
    </citation>
    <scope>NUCLEOTIDE SEQUENCE [LARGE SCALE GENOMIC DNA]</scope>
</reference>
<dbReference type="GeneTree" id="ENSGT00980000202149"/>
<organism evidence="14 15">
    <name type="scientific">Erpetoichthys calabaricus</name>
    <name type="common">Rope fish</name>
    <name type="synonym">Calamoichthys calabaricus</name>
    <dbReference type="NCBI Taxonomy" id="27687"/>
    <lineage>
        <taxon>Eukaryota</taxon>
        <taxon>Metazoa</taxon>
        <taxon>Chordata</taxon>
        <taxon>Craniata</taxon>
        <taxon>Vertebrata</taxon>
        <taxon>Euteleostomi</taxon>
        <taxon>Actinopterygii</taxon>
        <taxon>Polypteriformes</taxon>
        <taxon>Polypteridae</taxon>
        <taxon>Erpetoichthys</taxon>
    </lineage>
</organism>
<name>A0A8C4S0U7_ERPCA</name>
<evidence type="ECO:0000256" key="6">
    <source>
        <dbReference type="ARBA" id="ARBA00022989"/>
    </source>
</evidence>
<feature type="transmembrane region" description="Helical" evidence="13">
    <location>
        <begin position="267"/>
        <end position="284"/>
    </location>
</feature>
<dbReference type="Pfam" id="PF05296">
    <property type="entry name" value="TAS2R"/>
    <property type="match status" value="1"/>
</dbReference>
<feature type="transmembrane region" description="Helical" evidence="13">
    <location>
        <begin position="95"/>
        <end position="118"/>
    </location>
</feature>
<feature type="transmembrane region" description="Helical" evidence="13">
    <location>
        <begin position="12"/>
        <end position="36"/>
    </location>
</feature>
<keyword evidence="15" id="KW-1185">Reference proteome</keyword>
<dbReference type="GO" id="GO:0033038">
    <property type="term" value="F:bitter taste receptor activity"/>
    <property type="evidence" value="ECO:0007669"/>
    <property type="project" value="InterPro"/>
</dbReference>
<evidence type="ECO:0000256" key="5">
    <source>
        <dbReference type="ARBA" id="ARBA00022692"/>
    </source>
</evidence>
<dbReference type="AlphaFoldDB" id="A0A8C4S0U7"/>
<comment type="subcellular location">
    <subcellularLocation>
        <location evidence="1 12">Membrane</location>
        <topology evidence="1 12">Multi-pass membrane protein</topology>
    </subcellularLocation>
</comment>
<reference evidence="14" key="3">
    <citation type="submission" date="2025-09" db="UniProtKB">
        <authorList>
            <consortium name="Ensembl"/>
        </authorList>
    </citation>
    <scope>IDENTIFICATION</scope>
</reference>
<dbReference type="InterPro" id="IPR007960">
    <property type="entry name" value="TAS2R"/>
</dbReference>
<dbReference type="PANTHER" id="PTHR11394">
    <property type="entry name" value="TASTE RECEPTOR TYPE 2"/>
    <property type="match status" value="1"/>
</dbReference>
<protein>
    <recommendedName>
        <fullName evidence="12">Taste receptor type 2</fullName>
    </recommendedName>
</protein>
<evidence type="ECO:0000256" key="12">
    <source>
        <dbReference type="RuleBase" id="RU004424"/>
    </source>
</evidence>
<dbReference type="Proteomes" id="UP000694620">
    <property type="component" value="Chromosome 10"/>
</dbReference>
<evidence type="ECO:0000256" key="1">
    <source>
        <dbReference type="ARBA" id="ARBA00004141"/>
    </source>
</evidence>
<sequence>MSDRNSFTMPYILVAASGFILLLGLGGNFFIIFNNVRSTVENKRPQLANVLVTGIAACSFVIGLCAFLWEVFLFLLHLCPFVNYQSNLLLTIWMMTYNIEFWLIGSLCIFYCLTVVSFKVKVLIEAKKNICSVICFCILFGLLINIFQVFLVTNMHFVVRNDTLIPISSDFSCSPVTLAKVKNVVLSVTIILQFFITTSLTLSSCGALIYYLHGHVRHLERSSFGVSSTSQENLMRITKMITALASAFIISTISSTLPIMIEQYTNISMMVLTLVFNLLSLMFVQNLPLTIRSPVHLCKGSGLLIFPHNSSPVALESA</sequence>
<keyword evidence="4 12" id="KW-0716">Sensory transduction</keyword>
<keyword evidence="10 12" id="KW-0807">Transducer</keyword>